<evidence type="ECO:0000256" key="6">
    <source>
        <dbReference type="ARBA" id="ARBA00022989"/>
    </source>
</evidence>
<evidence type="ECO:0000256" key="1">
    <source>
        <dbReference type="ARBA" id="ARBA00004141"/>
    </source>
</evidence>
<keyword evidence="6 12" id="KW-1133">Transmembrane helix</keyword>
<protein>
    <submittedName>
        <fullName evidence="13">Disulfide bond formation protein B</fullName>
    </submittedName>
</protein>
<keyword evidence="14" id="KW-1185">Reference proteome</keyword>
<dbReference type="GO" id="GO:0006457">
    <property type="term" value="P:protein folding"/>
    <property type="evidence" value="ECO:0007669"/>
    <property type="project" value="InterPro"/>
</dbReference>
<evidence type="ECO:0000256" key="9">
    <source>
        <dbReference type="ARBA" id="ARBA00023157"/>
    </source>
</evidence>
<evidence type="ECO:0000256" key="8">
    <source>
        <dbReference type="ARBA" id="ARBA00023136"/>
    </source>
</evidence>
<sequence>MKQKQFILNNGLQFAWAVAVFATGGSLYLSEVMEYAPCELCWFQRIFMYPLVFILGVASVKKDFKVYRYVLPLAMVGGCISIYHYLVQKTAFFKEHSTTCGIVPCDIDYLDWFGVITIPMLALIAFIIITVVMLLVRKASKNA</sequence>
<organism evidence="13 14">
    <name type="scientific">Paenibacillus contaminans</name>
    <dbReference type="NCBI Taxonomy" id="450362"/>
    <lineage>
        <taxon>Bacteria</taxon>
        <taxon>Bacillati</taxon>
        <taxon>Bacillota</taxon>
        <taxon>Bacilli</taxon>
        <taxon>Bacillales</taxon>
        <taxon>Paenibacillaceae</taxon>
        <taxon>Paenibacillus</taxon>
    </lineage>
</organism>
<dbReference type="GO" id="GO:0016020">
    <property type="term" value="C:membrane"/>
    <property type="evidence" value="ECO:0007669"/>
    <property type="project" value="UniProtKB-SubCell"/>
</dbReference>
<comment type="subcellular location">
    <subcellularLocation>
        <location evidence="1">Membrane</location>
        <topology evidence="1">Multi-pass membrane protein</topology>
    </subcellularLocation>
</comment>
<evidence type="ECO:0000313" key="14">
    <source>
        <dbReference type="Proteomes" id="UP000250369"/>
    </source>
</evidence>
<comment type="similarity">
    <text evidence="2">Belongs to the DsbB family. BdbC subfamily.</text>
</comment>
<dbReference type="PANTHER" id="PTHR43469">
    <property type="entry name" value="DISULFIDE FORMATION PROTEIN-RELATED"/>
    <property type="match status" value="1"/>
</dbReference>
<dbReference type="Pfam" id="PF02600">
    <property type="entry name" value="DsbB"/>
    <property type="match status" value="1"/>
</dbReference>
<feature type="transmembrane region" description="Helical" evidence="12">
    <location>
        <begin position="112"/>
        <end position="136"/>
    </location>
</feature>
<evidence type="ECO:0000256" key="10">
    <source>
        <dbReference type="ARBA" id="ARBA00023186"/>
    </source>
</evidence>
<dbReference type="NCBIfam" id="NF002849">
    <property type="entry name" value="PRK03113.1"/>
    <property type="match status" value="1"/>
</dbReference>
<dbReference type="OrthoDB" id="158402at2"/>
<reference evidence="13 14" key="1">
    <citation type="journal article" date="2009" name="Int. J. Syst. Evol. Microbiol.">
        <title>Paenibacillus contaminans sp. nov., isolated from a contaminated laboratory plate.</title>
        <authorList>
            <person name="Chou J.H."/>
            <person name="Lee J.H."/>
            <person name="Lin M.C."/>
            <person name="Chang P.S."/>
            <person name="Arun A.B."/>
            <person name="Young C.C."/>
            <person name="Chen W.M."/>
        </authorList>
    </citation>
    <scope>NUCLEOTIDE SEQUENCE [LARGE SCALE GENOMIC DNA]</scope>
    <source>
        <strain evidence="13 14">CKOBP-6</strain>
    </source>
</reference>
<keyword evidence="9" id="KW-1015">Disulfide bond</keyword>
<dbReference type="RefSeq" id="WP_113033190.1">
    <property type="nucleotide sequence ID" value="NZ_QMFB01000014.1"/>
</dbReference>
<keyword evidence="11" id="KW-0676">Redox-active center</keyword>
<keyword evidence="7" id="KW-0560">Oxidoreductase</keyword>
<dbReference type="InterPro" id="IPR023380">
    <property type="entry name" value="DsbB-like_sf"/>
</dbReference>
<evidence type="ECO:0000256" key="12">
    <source>
        <dbReference type="SAM" id="Phobius"/>
    </source>
</evidence>
<comment type="caution">
    <text evidence="13">The sequence shown here is derived from an EMBL/GenBank/DDBJ whole genome shotgun (WGS) entry which is preliminary data.</text>
</comment>
<keyword evidence="10" id="KW-0143">Chaperone</keyword>
<dbReference type="InterPro" id="IPR012187">
    <property type="entry name" value="Disulphide_bond_form_BdbC"/>
</dbReference>
<feature type="transmembrane region" description="Helical" evidence="12">
    <location>
        <begin position="12"/>
        <end position="30"/>
    </location>
</feature>
<dbReference type="EMBL" id="QMFB01000014">
    <property type="protein sequence ID" value="RAV18983.1"/>
    <property type="molecule type" value="Genomic_DNA"/>
</dbReference>
<keyword evidence="8 12" id="KW-0472">Membrane</keyword>
<dbReference type="HAMAP" id="MF_00287">
    <property type="entry name" value="BdbC"/>
    <property type="match status" value="1"/>
</dbReference>
<accession>A0A329MJS2</accession>
<keyword evidence="4 12" id="KW-0812">Transmembrane</keyword>
<dbReference type="PIRSF" id="PIRSF036659">
    <property type="entry name" value="BdbC"/>
    <property type="match status" value="1"/>
</dbReference>
<dbReference type="InterPro" id="IPR003752">
    <property type="entry name" value="DiS_bond_form_DsbB/BdbC"/>
</dbReference>
<dbReference type="SUPFAM" id="SSF158442">
    <property type="entry name" value="DsbB-like"/>
    <property type="match status" value="1"/>
</dbReference>
<evidence type="ECO:0000256" key="3">
    <source>
        <dbReference type="ARBA" id="ARBA00022448"/>
    </source>
</evidence>
<evidence type="ECO:0000256" key="2">
    <source>
        <dbReference type="ARBA" id="ARBA00007602"/>
    </source>
</evidence>
<proteinExistence type="inferred from homology"/>
<evidence type="ECO:0000313" key="13">
    <source>
        <dbReference type="EMBL" id="RAV18983.1"/>
    </source>
</evidence>
<dbReference type="GO" id="GO:0015035">
    <property type="term" value="F:protein-disulfide reductase activity"/>
    <property type="evidence" value="ECO:0007669"/>
    <property type="project" value="InterPro"/>
</dbReference>
<feature type="transmembrane region" description="Helical" evidence="12">
    <location>
        <begin position="67"/>
        <end position="86"/>
    </location>
</feature>
<name>A0A329MJS2_9BACL</name>
<gene>
    <name evidence="13" type="ORF">DQG23_22810</name>
</gene>
<evidence type="ECO:0000256" key="4">
    <source>
        <dbReference type="ARBA" id="ARBA00022692"/>
    </source>
</evidence>
<dbReference type="PANTHER" id="PTHR43469:SF1">
    <property type="entry name" value="SPBETA PROPHAGE-DERIVED DISULFIDE BOND FORMATION PROTEIN B"/>
    <property type="match status" value="1"/>
</dbReference>
<evidence type="ECO:0000256" key="7">
    <source>
        <dbReference type="ARBA" id="ARBA00023002"/>
    </source>
</evidence>
<dbReference type="Proteomes" id="UP000250369">
    <property type="component" value="Unassembled WGS sequence"/>
</dbReference>
<dbReference type="AlphaFoldDB" id="A0A329MJS2"/>
<feature type="transmembrane region" description="Helical" evidence="12">
    <location>
        <begin position="42"/>
        <end position="60"/>
    </location>
</feature>
<dbReference type="Gene3D" id="1.20.1550.10">
    <property type="entry name" value="DsbB-like"/>
    <property type="match status" value="1"/>
</dbReference>
<evidence type="ECO:0000256" key="5">
    <source>
        <dbReference type="ARBA" id="ARBA00022982"/>
    </source>
</evidence>
<keyword evidence="5" id="KW-0249">Electron transport</keyword>
<keyword evidence="3" id="KW-0813">Transport</keyword>
<evidence type="ECO:0000256" key="11">
    <source>
        <dbReference type="ARBA" id="ARBA00023284"/>
    </source>
</evidence>